<dbReference type="AlphaFoldDB" id="F7R1L8"/>
<sequence length="57" mass="6856">MQRPLNQRAGSFWLFPSWKPIRRAYEKNRMICKLIANHPVFKFEAQFFPSLSSSYYA</sequence>
<proteinExistence type="predicted"/>
<dbReference type="Proteomes" id="UP000002971">
    <property type="component" value="Unassembled WGS sequence"/>
</dbReference>
<comment type="caution">
    <text evidence="1">The sequence shown here is derived from an EMBL/GenBank/DDBJ whole genome shotgun (WGS) entry which is preliminary data.</text>
</comment>
<organism evidence="1 2">
    <name type="scientific">Ligilactobacillus ruminis SPM0211</name>
    <dbReference type="NCBI Taxonomy" id="1040964"/>
    <lineage>
        <taxon>Bacteria</taxon>
        <taxon>Bacillati</taxon>
        <taxon>Bacillota</taxon>
        <taxon>Bacilli</taxon>
        <taxon>Lactobacillales</taxon>
        <taxon>Lactobacillaceae</taxon>
        <taxon>Ligilactobacillus</taxon>
    </lineage>
</organism>
<name>F7R1L8_9LACO</name>
<reference evidence="1 2" key="1">
    <citation type="journal article" date="2011" name="J. Bacteriol.">
        <title>Genome Sequence of Lactobacillus ruminis SPM0211, Isolated from a Fecal Sample from a Healthy Korean.</title>
        <authorList>
            <person name="Lee S."/>
            <person name="Cho Y.J."/>
            <person name="Lee A.H."/>
            <person name="Chun J."/>
            <person name="Ha N.J."/>
            <person name="Ko G."/>
        </authorList>
    </citation>
    <scope>NUCLEOTIDE SEQUENCE [LARGE SCALE GENOMIC DNA]</scope>
    <source>
        <strain evidence="1 2">SPM0211</strain>
    </source>
</reference>
<evidence type="ECO:0000313" key="2">
    <source>
        <dbReference type="Proteomes" id="UP000002971"/>
    </source>
</evidence>
<dbReference type="EMBL" id="AFOJ01000006">
    <property type="protein sequence ID" value="EGM51280.1"/>
    <property type="molecule type" value="Genomic_DNA"/>
</dbReference>
<evidence type="ECO:0000313" key="1">
    <source>
        <dbReference type="EMBL" id="EGM51280.1"/>
    </source>
</evidence>
<gene>
    <name evidence="1" type="ORF">LRU_01592</name>
</gene>
<accession>F7R1L8</accession>
<protein>
    <submittedName>
        <fullName evidence="1">Uncharacterized protein</fullName>
    </submittedName>
</protein>